<protein>
    <submittedName>
        <fullName evidence="2">Uncharacterized protein</fullName>
    </submittedName>
</protein>
<evidence type="ECO:0000313" key="3">
    <source>
        <dbReference type="Proteomes" id="UP000292564"/>
    </source>
</evidence>
<dbReference type="Proteomes" id="UP000292564">
    <property type="component" value="Unassembled WGS sequence"/>
</dbReference>
<evidence type="ECO:0000313" key="2">
    <source>
        <dbReference type="EMBL" id="RZU53932.1"/>
    </source>
</evidence>
<dbReference type="RefSeq" id="WP_130512370.1">
    <property type="nucleotide sequence ID" value="NZ_SHKY01000001.1"/>
</dbReference>
<feature type="region of interest" description="Disordered" evidence="1">
    <location>
        <begin position="25"/>
        <end position="94"/>
    </location>
</feature>
<feature type="compositionally biased region" description="Low complexity" evidence="1">
    <location>
        <begin position="81"/>
        <end position="94"/>
    </location>
</feature>
<evidence type="ECO:0000256" key="1">
    <source>
        <dbReference type="SAM" id="MobiDB-lite"/>
    </source>
</evidence>
<feature type="compositionally biased region" description="Basic and acidic residues" evidence="1">
    <location>
        <begin position="65"/>
        <end position="80"/>
    </location>
</feature>
<sequence>MEERPEQAWRDDRALPLSDLTRAMATYSHDGQVDDVTGGEAGAEEEFGHGPRPIETAADQAAAEDEPHPDRASGSDRLRPSPDGSSPSGRSGPT</sequence>
<comment type="caution">
    <text evidence="2">The sequence shown here is derived from an EMBL/GenBank/DDBJ whole genome shotgun (WGS) entry which is preliminary data.</text>
</comment>
<proteinExistence type="predicted"/>
<accession>A0A4Q7ZRZ9</accession>
<gene>
    <name evidence="2" type="ORF">EV385_5868</name>
</gene>
<dbReference type="AlphaFoldDB" id="A0A4Q7ZRZ9"/>
<reference evidence="2 3" key="1">
    <citation type="submission" date="2019-02" db="EMBL/GenBank/DDBJ databases">
        <title>Sequencing the genomes of 1000 actinobacteria strains.</title>
        <authorList>
            <person name="Klenk H.-P."/>
        </authorList>
    </citation>
    <scope>NUCLEOTIDE SEQUENCE [LARGE SCALE GENOMIC DNA]</scope>
    <source>
        <strain evidence="2 3">DSM 45162</strain>
    </source>
</reference>
<dbReference type="OrthoDB" id="3399402at2"/>
<dbReference type="EMBL" id="SHKY01000001">
    <property type="protein sequence ID" value="RZU53932.1"/>
    <property type="molecule type" value="Genomic_DNA"/>
</dbReference>
<organism evidence="2 3">
    <name type="scientific">Krasilnikovia cinnamomea</name>
    <dbReference type="NCBI Taxonomy" id="349313"/>
    <lineage>
        <taxon>Bacteria</taxon>
        <taxon>Bacillati</taxon>
        <taxon>Actinomycetota</taxon>
        <taxon>Actinomycetes</taxon>
        <taxon>Micromonosporales</taxon>
        <taxon>Micromonosporaceae</taxon>
        <taxon>Krasilnikovia</taxon>
    </lineage>
</organism>
<name>A0A4Q7ZRZ9_9ACTN</name>
<keyword evidence="3" id="KW-1185">Reference proteome</keyword>